<reference evidence="9 10" key="1">
    <citation type="submission" date="2020-04" db="EMBL/GenBank/DDBJ databases">
        <title>Draft Genome Sequence of Streptomyces morookaense DSM 40503, an 8-azaguanine-producing strain.</title>
        <authorList>
            <person name="Qi J."/>
            <person name="Gao J.-M."/>
        </authorList>
    </citation>
    <scope>NUCLEOTIDE SEQUENCE [LARGE SCALE GENOMIC DNA]</scope>
    <source>
        <strain evidence="9 10">DSM 40503</strain>
    </source>
</reference>
<dbReference type="GO" id="GO:0020037">
    <property type="term" value="F:heme binding"/>
    <property type="evidence" value="ECO:0007669"/>
    <property type="project" value="InterPro"/>
</dbReference>
<dbReference type="AlphaFoldDB" id="A0A7Y7E697"/>
<dbReference type="Gene3D" id="1.10.630.10">
    <property type="entry name" value="Cytochrome P450"/>
    <property type="match status" value="1"/>
</dbReference>
<dbReference type="InterPro" id="IPR002401">
    <property type="entry name" value="Cyt_P450_E_grp-I"/>
</dbReference>
<dbReference type="GO" id="GO:0005506">
    <property type="term" value="F:iron ion binding"/>
    <property type="evidence" value="ECO:0007669"/>
    <property type="project" value="InterPro"/>
</dbReference>
<dbReference type="InterPro" id="IPR017972">
    <property type="entry name" value="Cyt_P450_CS"/>
</dbReference>
<dbReference type="SUPFAM" id="SSF48264">
    <property type="entry name" value="Cytochrome P450"/>
    <property type="match status" value="1"/>
</dbReference>
<evidence type="ECO:0000256" key="4">
    <source>
        <dbReference type="ARBA" id="ARBA00023002"/>
    </source>
</evidence>
<organism evidence="9 10">
    <name type="scientific">Streptomyces morookaense</name>
    <name type="common">Streptoverticillium morookaense</name>
    <dbReference type="NCBI Taxonomy" id="1970"/>
    <lineage>
        <taxon>Bacteria</taxon>
        <taxon>Bacillati</taxon>
        <taxon>Actinomycetota</taxon>
        <taxon>Actinomycetes</taxon>
        <taxon>Kitasatosporales</taxon>
        <taxon>Streptomycetaceae</taxon>
        <taxon>Streptomyces</taxon>
    </lineage>
</organism>
<proteinExistence type="inferred from homology"/>
<evidence type="ECO:0000313" key="9">
    <source>
        <dbReference type="EMBL" id="NVK77084.1"/>
    </source>
</evidence>
<dbReference type="InterPro" id="IPR050196">
    <property type="entry name" value="Cytochrome_P450_Monoox"/>
</dbReference>
<gene>
    <name evidence="9" type="ORF">HG542_05355</name>
</gene>
<evidence type="ECO:0000256" key="5">
    <source>
        <dbReference type="ARBA" id="ARBA00023004"/>
    </source>
</evidence>
<dbReference type="PANTHER" id="PTHR24291">
    <property type="entry name" value="CYTOCHROME P450 FAMILY 4"/>
    <property type="match status" value="1"/>
</dbReference>
<evidence type="ECO:0000256" key="1">
    <source>
        <dbReference type="ARBA" id="ARBA00010617"/>
    </source>
</evidence>
<dbReference type="CDD" id="cd11049">
    <property type="entry name" value="CYP170A1-like"/>
    <property type="match status" value="1"/>
</dbReference>
<keyword evidence="5 7" id="KW-0408">Iron</keyword>
<dbReference type="PRINTS" id="PR00463">
    <property type="entry name" value="EP450I"/>
</dbReference>
<comment type="caution">
    <text evidence="9">The sequence shown here is derived from an EMBL/GenBank/DDBJ whole genome shotgun (WGS) entry which is preliminary data.</text>
</comment>
<dbReference type="InterPro" id="IPR001128">
    <property type="entry name" value="Cyt_P450"/>
</dbReference>
<keyword evidence="3 7" id="KW-0479">Metal-binding</keyword>
<evidence type="ECO:0000256" key="2">
    <source>
        <dbReference type="ARBA" id="ARBA00022617"/>
    </source>
</evidence>
<comment type="similarity">
    <text evidence="1 8">Belongs to the cytochrome P450 family.</text>
</comment>
<evidence type="ECO:0000256" key="7">
    <source>
        <dbReference type="PIRSR" id="PIRSR602401-1"/>
    </source>
</evidence>
<dbReference type="PROSITE" id="PS00086">
    <property type="entry name" value="CYTOCHROME_P450"/>
    <property type="match status" value="1"/>
</dbReference>
<keyword evidence="6 8" id="KW-0503">Monooxygenase</keyword>
<dbReference type="InterPro" id="IPR036396">
    <property type="entry name" value="Cyt_P450_sf"/>
</dbReference>
<dbReference type="GO" id="GO:0016705">
    <property type="term" value="F:oxidoreductase activity, acting on paired donors, with incorporation or reduction of molecular oxygen"/>
    <property type="evidence" value="ECO:0007669"/>
    <property type="project" value="InterPro"/>
</dbReference>
<evidence type="ECO:0000256" key="6">
    <source>
        <dbReference type="ARBA" id="ARBA00023033"/>
    </source>
</evidence>
<dbReference type="Pfam" id="PF00067">
    <property type="entry name" value="p450"/>
    <property type="match status" value="1"/>
</dbReference>
<keyword evidence="2 7" id="KW-0349">Heme</keyword>
<accession>A0A7Y7E697</accession>
<sequence length="449" mass="49810">MDHVSSKVPGVPAAPGRMPLLGHTMALWRDPLGFLESLHESGDTVRVDLGTWPVYFVTSPELVRDVLVDRARGFDRGRHADRVRQLFGNGLATSDGEFHDRQRRLVRPAFHRSRVGGWIEIMARHARDLAESWRPGQIVELNREITELVLATFAEAMFASRMARPAVEEMQRSLPVIMRDAVTRAVLPKFLDHLPVPVNRRFDTAAARLRREFDQVIARYKEAGADHGDLLSLLLAARDADTGEAMSPEQVRDELITITVAATETTSAALAWAFHELGRAPDADRRLHAEIGESAGTGAAYAVSGALPYTTAVLDEVLRLHAIPLSMRRARESVELGGVHLPEGSEVAFSIYALHRDPRRYRDPHRFDPDRWLAPPADRPGRGAFLPFGAGNRKCLGDAFAWTEMTVALATIASRWRLRPVSEAIPREVRSVSIPRPSSLLMTAVPRGA</sequence>
<protein>
    <submittedName>
        <fullName evidence="9">Cytochrome P450</fullName>
    </submittedName>
</protein>
<keyword evidence="10" id="KW-1185">Reference proteome</keyword>
<evidence type="ECO:0000256" key="8">
    <source>
        <dbReference type="RuleBase" id="RU000461"/>
    </source>
</evidence>
<dbReference type="Proteomes" id="UP000587462">
    <property type="component" value="Unassembled WGS sequence"/>
</dbReference>
<comment type="cofactor">
    <cofactor evidence="7">
        <name>heme</name>
        <dbReference type="ChEBI" id="CHEBI:30413"/>
    </cofactor>
</comment>
<evidence type="ECO:0000313" key="10">
    <source>
        <dbReference type="Proteomes" id="UP000587462"/>
    </source>
</evidence>
<keyword evidence="4 8" id="KW-0560">Oxidoreductase</keyword>
<name>A0A7Y7E697_STRMO</name>
<evidence type="ECO:0000256" key="3">
    <source>
        <dbReference type="ARBA" id="ARBA00022723"/>
    </source>
</evidence>
<feature type="binding site" description="axial binding residue" evidence="7">
    <location>
        <position position="395"/>
    </location>
    <ligand>
        <name>heme</name>
        <dbReference type="ChEBI" id="CHEBI:30413"/>
    </ligand>
    <ligandPart>
        <name>Fe</name>
        <dbReference type="ChEBI" id="CHEBI:18248"/>
    </ligandPart>
</feature>
<dbReference type="PRINTS" id="PR00385">
    <property type="entry name" value="P450"/>
</dbReference>
<dbReference type="EMBL" id="JABBXF010000008">
    <property type="protein sequence ID" value="NVK77084.1"/>
    <property type="molecule type" value="Genomic_DNA"/>
</dbReference>
<dbReference type="GO" id="GO:0004497">
    <property type="term" value="F:monooxygenase activity"/>
    <property type="evidence" value="ECO:0007669"/>
    <property type="project" value="UniProtKB-KW"/>
</dbReference>
<dbReference type="PANTHER" id="PTHR24291:SF50">
    <property type="entry name" value="BIFUNCTIONAL ALBAFLAVENONE MONOOXYGENASE_TERPENE SYNTHASE"/>
    <property type="match status" value="1"/>
</dbReference>